<proteinExistence type="predicted"/>
<dbReference type="EMBL" id="KN415192">
    <property type="protein sequence ID" value="KHG20225.1"/>
    <property type="molecule type" value="Genomic_DNA"/>
</dbReference>
<evidence type="ECO:0000313" key="2">
    <source>
        <dbReference type="Proteomes" id="UP000032142"/>
    </source>
</evidence>
<keyword evidence="2" id="KW-1185">Reference proteome</keyword>
<dbReference type="AlphaFoldDB" id="A0A0B0P5A5"/>
<reference evidence="2" key="1">
    <citation type="submission" date="2014-09" db="EMBL/GenBank/DDBJ databases">
        <authorList>
            <person name="Mudge J."/>
            <person name="Ramaraj T."/>
            <person name="Lindquist I.E."/>
            <person name="Bharti A.K."/>
            <person name="Sundararajan A."/>
            <person name="Cameron C.T."/>
            <person name="Woodward J.E."/>
            <person name="May G.D."/>
            <person name="Brubaker C."/>
            <person name="Broadhvest J."/>
            <person name="Wilkins T.A."/>
        </authorList>
    </citation>
    <scope>NUCLEOTIDE SEQUENCE</scope>
    <source>
        <strain evidence="2">cv. AKA8401</strain>
    </source>
</reference>
<protein>
    <submittedName>
        <fullName evidence="1">Uncharacterized protein</fullName>
    </submittedName>
</protein>
<organism evidence="1 2">
    <name type="scientific">Gossypium arboreum</name>
    <name type="common">Tree cotton</name>
    <name type="synonym">Gossypium nanking</name>
    <dbReference type="NCBI Taxonomy" id="29729"/>
    <lineage>
        <taxon>Eukaryota</taxon>
        <taxon>Viridiplantae</taxon>
        <taxon>Streptophyta</taxon>
        <taxon>Embryophyta</taxon>
        <taxon>Tracheophyta</taxon>
        <taxon>Spermatophyta</taxon>
        <taxon>Magnoliopsida</taxon>
        <taxon>eudicotyledons</taxon>
        <taxon>Gunneridae</taxon>
        <taxon>Pentapetalae</taxon>
        <taxon>rosids</taxon>
        <taxon>malvids</taxon>
        <taxon>Malvales</taxon>
        <taxon>Malvaceae</taxon>
        <taxon>Malvoideae</taxon>
        <taxon>Gossypium</taxon>
    </lineage>
</organism>
<sequence length="53" mass="6054">MFSSVVRLARVGVRRRYHHTVRLSLSVYSINVVKMKVKAMILVACEIAMVMTC</sequence>
<evidence type="ECO:0000313" key="1">
    <source>
        <dbReference type="EMBL" id="KHG20225.1"/>
    </source>
</evidence>
<gene>
    <name evidence="1" type="ORF">F383_09716</name>
</gene>
<name>A0A0B0P5A5_GOSAR</name>
<accession>A0A0B0P5A5</accession>
<dbReference type="Proteomes" id="UP000032142">
    <property type="component" value="Unassembled WGS sequence"/>
</dbReference>